<feature type="transmembrane region" description="Helical" evidence="1">
    <location>
        <begin position="55"/>
        <end position="74"/>
    </location>
</feature>
<keyword evidence="1" id="KW-1133">Transmembrane helix</keyword>
<proteinExistence type="predicted"/>
<organism evidence="3 5">
    <name type="scientific">Bordetella bronchialis</name>
    <dbReference type="NCBI Taxonomy" id="463025"/>
    <lineage>
        <taxon>Bacteria</taxon>
        <taxon>Pseudomonadati</taxon>
        <taxon>Pseudomonadota</taxon>
        <taxon>Betaproteobacteria</taxon>
        <taxon>Burkholderiales</taxon>
        <taxon>Alcaligenaceae</taxon>
        <taxon>Bordetella</taxon>
    </lineage>
</organism>
<name>A0A193FZ29_9BORD</name>
<evidence type="ECO:0000313" key="2">
    <source>
        <dbReference type="EMBL" id="ANN67158.1"/>
    </source>
</evidence>
<protein>
    <recommendedName>
        <fullName evidence="6">Amino acid transporter</fullName>
    </recommendedName>
</protein>
<feature type="transmembrane region" description="Helical" evidence="1">
    <location>
        <begin position="32"/>
        <end position="49"/>
    </location>
</feature>
<dbReference type="EMBL" id="CP016171">
    <property type="protein sequence ID" value="ANN72244.1"/>
    <property type="molecule type" value="Genomic_DNA"/>
</dbReference>
<evidence type="ECO:0000313" key="4">
    <source>
        <dbReference type="Proteomes" id="UP000091897"/>
    </source>
</evidence>
<gene>
    <name evidence="2" type="ORF">BAU06_13415</name>
    <name evidence="3" type="ORF">BAU08_13635</name>
</gene>
<dbReference type="OrthoDB" id="8549575at2"/>
<dbReference type="Proteomes" id="UP000092213">
    <property type="component" value="Chromosome"/>
</dbReference>
<sequence length="84" mass="9259">MEAEVLDLLQWPAMAASLAAAWLVASTRKHRRNAGFWVFLLSNVLWIAWGWHDDAYALIALQLGLAATNIRGLFKTAPAAEQAP</sequence>
<reference evidence="4 5" key="1">
    <citation type="submission" date="2016-06" db="EMBL/GenBank/DDBJ databases">
        <title>Complete genome sequences of Bordetella bronchialis and Bordetella flabilis.</title>
        <authorList>
            <person name="LiPuma J.J."/>
            <person name="Spilker T."/>
        </authorList>
    </citation>
    <scope>NUCLEOTIDE SEQUENCE [LARGE SCALE GENOMIC DNA]</scope>
    <source>
        <strain evidence="3 5">AU17976</strain>
        <strain evidence="2 4">AU3182</strain>
    </source>
</reference>
<evidence type="ECO:0008006" key="6">
    <source>
        <dbReference type="Google" id="ProtNLM"/>
    </source>
</evidence>
<dbReference type="EMBL" id="CP016170">
    <property type="protein sequence ID" value="ANN67158.1"/>
    <property type="molecule type" value="Genomic_DNA"/>
</dbReference>
<accession>A0A193FZ29</accession>
<evidence type="ECO:0000256" key="1">
    <source>
        <dbReference type="SAM" id="Phobius"/>
    </source>
</evidence>
<keyword evidence="1" id="KW-0472">Membrane</keyword>
<feature type="transmembrane region" description="Helical" evidence="1">
    <location>
        <begin position="6"/>
        <end position="25"/>
    </location>
</feature>
<evidence type="ECO:0000313" key="3">
    <source>
        <dbReference type="EMBL" id="ANN72244.1"/>
    </source>
</evidence>
<dbReference type="KEGG" id="bbro:BAU06_13415"/>
<dbReference type="STRING" id="463025.BAU08_13635"/>
<keyword evidence="1" id="KW-0812">Transmembrane</keyword>
<dbReference type="Proteomes" id="UP000091897">
    <property type="component" value="Chromosome"/>
</dbReference>
<evidence type="ECO:0000313" key="5">
    <source>
        <dbReference type="Proteomes" id="UP000092213"/>
    </source>
</evidence>
<dbReference type="RefSeq" id="WP_066349818.1">
    <property type="nucleotide sequence ID" value="NZ_CBCSFJ010000007.1"/>
</dbReference>
<keyword evidence="4" id="KW-1185">Reference proteome</keyword>
<dbReference type="AlphaFoldDB" id="A0A193FZ29"/>